<dbReference type="EMBL" id="UOFS01000037">
    <property type="protein sequence ID" value="VAW98264.1"/>
    <property type="molecule type" value="Genomic_DNA"/>
</dbReference>
<feature type="transmembrane region" description="Helical" evidence="6">
    <location>
        <begin position="310"/>
        <end position="331"/>
    </location>
</feature>
<dbReference type="GO" id="GO:0022857">
    <property type="term" value="F:transmembrane transporter activity"/>
    <property type="evidence" value="ECO:0007669"/>
    <property type="project" value="InterPro"/>
</dbReference>
<organism evidence="7">
    <name type="scientific">hydrothermal vent metagenome</name>
    <dbReference type="NCBI Taxonomy" id="652676"/>
    <lineage>
        <taxon>unclassified sequences</taxon>
        <taxon>metagenomes</taxon>
        <taxon>ecological metagenomes</taxon>
    </lineage>
</organism>
<accession>A0A3B1AWA5</accession>
<dbReference type="GO" id="GO:0006857">
    <property type="term" value="P:oligopeptide transport"/>
    <property type="evidence" value="ECO:0007669"/>
    <property type="project" value="InterPro"/>
</dbReference>
<dbReference type="InterPro" id="IPR036259">
    <property type="entry name" value="MFS_trans_sf"/>
</dbReference>
<evidence type="ECO:0000256" key="1">
    <source>
        <dbReference type="ARBA" id="ARBA00004141"/>
    </source>
</evidence>
<evidence type="ECO:0000256" key="3">
    <source>
        <dbReference type="ARBA" id="ARBA00022692"/>
    </source>
</evidence>
<dbReference type="GO" id="GO:0016020">
    <property type="term" value="C:membrane"/>
    <property type="evidence" value="ECO:0007669"/>
    <property type="project" value="UniProtKB-SubCell"/>
</dbReference>
<dbReference type="Pfam" id="PF00854">
    <property type="entry name" value="PTR2"/>
    <property type="match status" value="2"/>
</dbReference>
<feature type="transmembrane region" description="Helical" evidence="6">
    <location>
        <begin position="410"/>
        <end position="431"/>
    </location>
</feature>
<keyword evidence="3 6" id="KW-0812">Transmembrane</keyword>
<evidence type="ECO:0000256" key="6">
    <source>
        <dbReference type="SAM" id="Phobius"/>
    </source>
</evidence>
<dbReference type="AlphaFoldDB" id="A0A3B1AWA5"/>
<dbReference type="PROSITE" id="PS01022">
    <property type="entry name" value="PTR2_1"/>
    <property type="match status" value="1"/>
</dbReference>
<feature type="transmembrane region" description="Helical" evidence="6">
    <location>
        <begin position="156"/>
        <end position="177"/>
    </location>
</feature>
<feature type="transmembrane region" description="Helical" evidence="6">
    <location>
        <begin position="30"/>
        <end position="53"/>
    </location>
</feature>
<gene>
    <name evidence="7" type="ORF">MNBD_GAMMA22-2441</name>
</gene>
<comment type="subcellular location">
    <subcellularLocation>
        <location evidence="1">Membrane</location>
        <topology evidence="1">Multi-pass membrane protein</topology>
    </subcellularLocation>
</comment>
<evidence type="ECO:0000256" key="5">
    <source>
        <dbReference type="ARBA" id="ARBA00023136"/>
    </source>
</evidence>
<comment type="similarity">
    <text evidence="2">Belongs to the major facilitator superfamily. Proton-dependent oligopeptide transporter (POT/PTR) (TC 2.A.17) family.</text>
</comment>
<feature type="transmembrane region" description="Helical" evidence="6">
    <location>
        <begin position="375"/>
        <end position="398"/>
    </location>
</feature>
<feature type="transmembrane region" description="Helical" evidence="6">
    <location>
        <begin position="277"/>
        <end position="298"/>
    </location>
</feature>
<dbReference type="InterPro" id="IPR000109">
    <property type="entry name" value="POT_fam"/>
</dbReference>
<name>A0A3B1AWA5_9ZZZZ</name>
<protein>
    <submittedName>
        <fullName evidence="7">Di-tripeptide/cation symporter</fullName>
    </submittedName>
</protein>
<dbReference type="InterPro" id="IPR018456">
    <property type="entry name" value="PTR2_symporter_CS"/>
</dbReference>
<dbReference type="SUPFAM" id="SSF103473">
    <property type="entry name" value="MFS general substrate transporter"/>
    <property type="match status" value="1"/>
</dbReference>
<dbReference type="PANTHER" id="PTHR11654">
    <property type="entry name" value="OLIGOPEPTIDE TRANSPORTER-RELATED"/>
    <property type="match status" value="1"/>
</dbReference>
<keyword evidence="5 6" id="KW-0472">Membrane</keyword>
<sequence length="446" mass="49424">MTTYRTAPTASSTLPSGIPYIIGNEAAERFSFYGLNAILVIFMTQYIIGANGALDVMSDDEAKSWFHLFVATVYFTPFIGAILSDGILGKYRTIILLSLVYCVGHIALAIDHTRMGLVIGLSLIALGSGGIKPCVSAHVGDQFAQNNSHLISKVFAWFYFAINFGAFISILLTPWLLNKYNASIAFAIPGVLMGLATLVFWFGRHRFVHIPPAGMGFVREVFSGESLTILARLSIIYLFIMMFWALFAQTVSAWVIQAMAMDRVIFGVEVLPAQINAANPILIMVLIPIFSYIIYPWLNKYWQLTPLRKISLGLFITVLAFLISTVIQYAIDSGQTPHISWQLLAFLIITSAEVMVSITCLEFSYTQAPTKMKSFVMALFLLSISLGNLFTSAVNYIIQNDDGSSKLEGASYYLFFTILMLITAIAFTQVARLYQGQTYLQSADNK</sequence>
<keyword evidence="4 6" id="KW-1133">Transmembrane helix</keyword>
<evidence type="ECO:0000313" key="7">
    <source>
        <dbReference type="EMBL" id="VAW98264.1"/>
    </source>
</evidence>
<reference evidence="7" key="1">
    <citation type="submission" date="2018-06" db="EMBL/GenBank/DDBJ databases">
        <authorList>
            <person name="Zhirakovskaya E."/>
        </authorList>
    </citation>
    <scope>NUCLEOTIDE SEQUENCE</scope>
</reference>
<feature type="transmembrane region" description="Helical" evidence="6">
    <location>
        <begin position="235"/>
        <end position="257"/>
    </location>
</feature>
<evidence type="ECO:0000256" key="4">
    <source>
        <dbReference type="ARBA" id="ARBA00022989"/>
    </source>
</evidence>
<evidence type="ECO:0000256" key="2">
    <source>
        <dbReference type="ARBA" id="ARBA00005982"/>
    </source>
</evidence>
<feature type="transmembrane region" description="Helical" evidence="6">
    <location>
        <begin position="183"/>
        <end position="202"/>
    </location>
</feature>
<feature type="transmembrane region" description="Helical" evidence="6">
    <location>
        <begin position="116"/>
        <end position="135"/>
    </location>
</feature>
<dbReference type="Gene3D" id="1.20.1250.20">
    <property type="entry name" value="MFS general substrate transporter like domains"/>
    <property type="match status" value="2"/>
</dbReference>
<proteinExistence type="inferred from homology"/>
<feature type="transmembrane region" description="Helical" evidence="6">
    <location>
        <begin position="91"/>
        <end position="110"/>
    </location>
</feature>
<dbReference type="CDD" id="cd17347">
    <property type="entry name" value="MFS_SLC15A1_2_like"/>
    <property type="match status" value="1"/>
</dbReference>
<feature type="transmembrane region" description="Helical" evidence="6">
    <location>
        <begin position="343"/>
        <end position="363"/>
    </location>
</feature>
<feature type="transmembrane region" description="Helical" evidence="6">
    <location>
        <begin position="65"/>
        <end position="84"/>
    </location>
</feature>